<sequence length="63" mass="7086">MARASMDQWCDRLSQMSGTSGDMGVTVAQVLVQQGLKVVDCAYTRDKSRNWPQNLRGQPMLRL</sequence>
<dbReference type="EMBL" id="AAGW02012244">
    <property type="status" value="NOT_ANNOTATED_CDS"/>
    <property type="molecule type" value="Genomic_DNA"/>
</dbReference>
<proteinExistence type="predicted"/>
<dbReference type="AlphaFoldDB" id="A0A5F9CNH4"/>
<evidence type="ECO:0000313" key="1">
    <source>
        <dbReference type="Ensembl" id="ENSOCUP00000035176.1"/>
    </source>
</evidence>
<dbReference type="Proteomes" id="UP000001811">
    <property type="component" value="Chromosome 3"/>
</dbReference>
<dbReference type="InParanoid" id="A0A5F9CNH4"/>
<reference evidence="1 2" key="1">
    <citation type="journal article" date="2011" name="Nature">
        <title>A high-resolution map of human evolutionary constraint using 29 mammals.</title>
        <authorList>
            <person name="Lindblad-Toh K."/>
            <person name="Garber M."/>
            <person name="Zuk O."/>
            <person name="Lin M.F."/>
            <person name="Parker B.J."/>
            <person name="Washietl S."/>
            <person name="Kheradpour P."/>
            <person name="Ernst J."/>
            <person name="Jordan G."/>
            <person name="Mauceli E."/>
            <person name="Ward L.D."/>
            <person name="Lowe C.B."/>
            <person name="Holloway A.K."/>
            <person name="Clamp M."/>
            <person name="Gnerre S."/>
            <person name="Alfoldi J."/>
            <person name="Beal K."/>
            <person name="Chang J."/>
            <person name="Clawson H."/>
            <person name="Cuff J."/>
            <person name="Di Palma F."/>
            <person name="Fitzgerald S."/>
            <person name="Flicek P."/>
            <person name="Guttman M."/>
            <person name="Hubisz M.J."/>
            <person name="Jaffe D.B."/>
            <person name="Jungreis I."/>
            <person name="Kent W.J."/>
            <person name="Kostka D."/>
            <person name="Lara M."/>
            <person name="Martins A.L."/>
            <person name="Massingham T."/>
            <person name="Moltke I."/>
            <person name="Raney B.J."/>
            <person name="Rasmussen M.D."/>
            <person name="Robinson J."/>
            <person name="Stark A."/>
            <person name="Vilella A.J."/>
            <person name="Wen J."/>
            <person name="Xie X."/>
            <person name="Zody M.C."/>
            <person name="Baldwin J."/>
            <person name="Bloom T."/>
            <person name="Chin C.W."/>
            <person name="Heiman D."/>
            <person name="Nicol R."/>
            <person name="Nusbaum C."/>
            <person name="Young S."/>
            <person name="Wilkinson J."/>
            <person name="Worley K.C."/>
            <person name="Kovar C.L."/>
            <person name="Muzny D.M."/>
            <person name="Gibbs R.A."/>
            <person name="Cree A."/>
            <person name="Dihn H.H."/>
            <person name="Fowler G."/>
            <person name="Jhangiani S."/>
            <person name="Joshi V."/>
            <person name="Lee S."/>
            <person name="Lewis L.R."/>
            <person name="Nazareth L.V."/>
            <person name="Okwuonu G."/>
            <person name="Santibanez J."/>
            <person name="Warren W.C."/>
            <person name="Mardis E.R."/>
            <person name="Weinstock G.M."/>
            <person name="Wilson R.K."/>
            <person name="Delehaunty K."/>
            <person name="Dooling D."/>
            <person name="Fronik C."/>
            <person name="Fulton L."/>
            <person name="Fulton B."/>
            <person name="Graves T."/>
            <person name="Minx P."/>
            <person name="Sodergren E."/>
            <person name="Birney E."/>
            <person name="Margulies E.H."/>
            <person name="Herrero J."/>
            <person name="Green E.D."/>
            <person name="Haussler D."/>
            <person name="Siepel A."/>
            <person name="Goldman N."/>
            <person name="Pollard K.S."/>
            <person name="Pedersen J.S."/>
            <person name="Lander E.S."/>
            <person name="Kellis M."/>
        </authorList>
    </citation>
    <scope>NUCLEOTIDE SEQUENCE [LARGE SCALE GENOMIC DNA]</scope>
    <source>
        <strain evidence="1 2">Thorbecke inbred</strain>
    </source>
</reference>
<reference evidence="1" key="3">
    <citation type="submission" date="2025-09" db="UniProtKB">
        <authorList>
            <consortium name="Ensembl"/>
        </authorList>
    </citation>
    <scope>IDENTIFICATION</scope>
    <source>
        <strain evidence="1">Thorbecke</strain>
    </source>
</reference>
<dbReference type="SMR" id="A0A5F9CNH4"/>
<accession>A0A5F9CNH4</accession>
<organism evidence="1 2">
    <name type="scientific">Oryctolagus cuniculus</name>
    <name type="common">Rabbit</name>
    <dbReference type="NCBI Taxonomy" id="9986"/>
    <lineage>
        <taxon>Eukaryota</taxon>
        <taxon>Metazoa</taxon>
        <taxon>Chordata</taxon>
        <taxon>Craniata</taxon>
        <taxon>Vertebrata</taxon>
        <taxon>Euteleostomi</taxon>
        <taxon>Mammalia</taxon>
        <taxon>Eutheria</taxon>
        <taxon>Euarchontoglires</taxon>
        <taxon>Glires</taxon>
        <taxon>Lagomorpha</taxon>
        <taxon>Leporidae</taxon>
        <taxon>Oryctolagus</taxon>
    </lineage>
</organism>
<dbReference type="Ensembl" id="ENSOCUT00000062410.1">
    <property type="protein sequence ID" value="ENSOCUP00000035176.1"/>
    <property type="gene ID" value="ENSOCUG00000032504.1"/>
</dbReference>
<name>A0A5F9CNH4_RABIT</name>
<protein>
    <submittedName>
        <fullName evidence="1">Uncharacterized protein</fullName>
    </submittedName>
</protein>
<evidence type="ECO:0000313" key="2">
    <source>
        <dbReference type="Proteomes" id="UP000001811"/>
    </source>
</evidence>
<keyword evidence="2" id="KW-1185">Reference proteome</keyword>
<dbReference type="STRING" id="9986.ENSOCUP00000035176"/>
<reference evidence="1" key="2">
    <citation type="submission" date="2025-08" db="UniProtKB">
        <authorList>
            <consortium name="Ensembl"/>
        </authorList>
    </citation>
    <scope>IDENTIFICATION</scope>
    <source>
        <strain evidence="1">Thorbecke</strain>
    </source>
</reference>